<evidence type="ECO:0000256" key="5">
    <source>
        <dbReference type="ARBA" id="ARBA00023239"/>
    </source>
</evidence>
<evidence type="ECO:0000256" key="8">
    <source>
        <dbReference type="SAM" id="MobiDB-lite"/>
    </source>
</evidence>
<evidence type="ECO:0000256" key="7">
    <source>
        <dbReference type="RuleBase" id="RU000382"/>
    </source>
</evidence>
<dbReference type="InterPro" id="IPR010977">
    <property type="entry name" value="Aromatic_deC"/>
</dbReference>
<dbReference type="AlphaFoldDB" id="A0AAW2HFY1"/>
<keyword evidence="3" id="KW-0210">Decarboxylase</keyword>
<dbReference type="FunFam" id="1.20.1340.10:FF:000001">
    <property type="entry name" value="Histidine decarboxylase"/>
    <property type="match status" value="1"/>
</dbReference>
<gene>
    <name evidence="9" type="ORF">PYX00_010381</name>
</gene>
<keyword evidence="5 7" id="KW-0456">Lyase</keyword>
<protein>
    <recommendedName>
        <fullName evidence="10">Tyrosine decarboxylase</fullName>
    </recommendedName>
</protein>
<dbReference type="InterPro" id="IPR015422">
    <property type="entry name" value="PyrdxlP-dep_Trfase_small"/>
</dbReference>
<dbReference type="PANTHER" id="PTHR11999">
    <property type="entry name" value="GROUP II PYRIDOXAL-5-PHOSPHATE DECARBOXYLASE"/>
    <property type="match status" value="1"/>
</dbReference>
<organism evidence="9">
    <name type="scientific">Menopon gallinae</name>
    <name type="common">poultry shaft louse</name>
    <dbReference type="NCBI Taxonomy" id="328185"/>
    <lineage>
        <taxon>Eukaryota</taxon>
        <taxon>Metazoa</taxon>
        <taxon>Ecdysozoa</taxon>
        <taxon>Arthropoda</taxon>
        <taxon>Hexapoda</taxon>
        <taxon>Insecta</taxon>
        <taxon>Pterygota</taxon>
        <taxon>Neoptera</taxon>
        <taxon>Paraneoptera</taxon>
        <taxon>Psocodea</taxon>
        <taxon>Troctomorpha</taxon>
        <taxon>Phthiraptera</taxon>
        <taxon>Amblycera</taxon>
        <taxon>Menoponidae</taxon>
        <taxon>Menopon</taxon>
    </lineage>
</organism>
<accession>A0AAW2HFY1</accession>
<dbReference type="Gene3D" id="3.90.1150.10">
    <property type="entry name" value="Aspartate Aminotransferase, domain 1"/>
    <property type="match status" value="1"/>
</dbReference>
<dbReference type="GO" id="GO:0006520">
    <property type="term" value="P:amino acid metabolic process"/>
    <property type="evidence" value="ECO:0007669"/>
    <property type="project" value="InterPro"/>
</dbReference>
<feature type="compositionally biased region" description="Acidic residues" evidence="8">
    <location>
        <begin position="569"/>
        <end position="578"/>
    </location>
</feature>
<dbReference type="PROSITE" id="PS00392">
    <property type="entry name" value="DDC_GAD_HDC_YDC"/>
    <property type="match status" value="1"/>
</dbReference>
<comment type="cofactor">
    <cofactor evidence="1 6 7">
        <name>pyridoxal 5'-phosphate</name>
        <dbReference type="ChEBI" id="CHEBI:597326"/>
    </cofactor>
</comment>
<name>A0AAW2HFY1_9NEOP</name>
<dbReference type="GO" id="GO:0016831">
    <property type="term" value="F:carboxy-lyase activity"/>
    <property type="evidence" value="ECO:0007669"/>
    <property type="project" value="UniProtKB-KW"/>
</dbReference>
<comment type="similarity">
    <text evidence="2 7">Belongs to the group II decarboxylase family.</text>
</comment>
<comment type="caution">
    <text evidence="9">The sequence shown here is derived from an EMBL/GenBank/DDBJ whole genome shotgun (WGS) entry which is preliminary data.</text>
</comment>
<feature type="modified residue" description="N6-(pyridoxal phosphate)lysine" evidence="6">
    <location>
        <position position="307"/>
    </location>
</feature>
<dbReference type="EMBL" id="JARGDH010000005">
    <property type="protein sequence ID" value="KAL0268428.1"/>
    <property type="molecule type" value="Genomic_DNA"/>
</dbReference>
<evidence type="ECO:0000256" key="1">
    <source>
        <dbReference type="ARBA" id="ARBA00001933"/>
    </source>
</evidence>
<dbReference type="Gene3D" id="3.40.640.10">
    <property type="entry name" value="Type I PLP-dependent aspartate aminotransferase-like (Major domain)"/>
    <property type="match status" value="1"/>
</dbReference>
<evidence type="ECO:0000256" key="2">
    <source>
        <dbReference type="ARBA" id="ARBA00009533"/>
    </source>
</evidence>
<evidence type="ECO:0000256" key="6">
    <source>
        <dbReference type="PIRSR" id="PIRSR602129-50"/>
    </source>
</evidence>
<dbReference type="InterPro" id="IPR015421">
    <property type="entry name" value="PyrdxlP-dep_Trfase_major"/>
</dbReference>
<dbReference type="Gene3D" id="1.20.1340.10">
    <property type="entry name" value="dopa decarboxylase, N-terminal domain"/>
    <property type="match status" value="1"/>
</dbReference>
<reference evidence="9" key="1">
    <citation type="journal article" date="2024" name="Gigascience">
        <title>Chromosome-level genome of the poultry shaft louse Menopon gallinae provides insight into the host-switching and adaptive evolution of parasitic lice.</title>
        <authorList>
            <person name="Xu Y."/>
            <person name="Ma L."/>
            <person name="Liu S."/>
            <person name="Liang Y."/>
            <person name="Liu Q."/>
            <person name="He Z."/>
            <person name="Tian L."/>
            <person name="Duan Y."/>
            <person name="Cai W."/>
            <person name="Li H."/>
            <person name="Song F."/>
        </authorList>
    </citation>
    <scope>NUCLEOTIDE SEQUENCE</scope>
    <source>
        <strain evidence="9">Cailab_2023a</strain>
    </source>
</reference>
<evidence type="ECO:0000256" key="3">
    <source>
        <dbReference type="ARBA" id="ARBA00022793"/>
    </source>
</evidence>
<dbReference type="FunFam" id="3.40.640.10:FF:000025">
    <property type="entry name" value="Histidine decarboxylase"/>
    <property type="match status" value="1"/>
</dbReference>
<dbReference type="CDD" id="cd06450">
    <property type="entry name" value="DOPA_deC_like"/>
    <property type="match status" value="1"/>
</dbReference>
<keyword evidence="4 6" id="KW-0663">Pyridoxal phosphate</keyword>
<proteinExistence type="inferred from homology"/>
<evidence type="ECO:0008006" key="10">
    <source>
        <dbReference type="Google" id="ProtNLM"/>
    </source>
</evidence>
<dbReference type="GO" id="GO:0030170">
    <property type="term" value="F:pyridoxal phosphate binding"/>
    <property type="evidence" value="ECO:0007669"/>
    <property type="project" value="InterPro"/>
</dbReference>
<evidence type="ECO:0000256" key="4">
    <source>
        <dbReference type="ARBA" id="ARBA00022898"/>
    </source>
</evidence>
<sequence>MELPEFRIRGKEVIDYVTDYLENIQERRVVSNVKPGYLTPLLPKEAPQKPEDWGEIMNDVEKLIMPGITHWQHPQFHAYFPSGNAGPSILADIISDAIGCVGFSWVASPACTELETIVLDWFGRALNLPPKFLFFEPESCGGGVIQTSASECILVCMLAARTEAIKYLMKMEGALPGTESMFLPRLVAYCSTESHSCVEKNAMISLVKLRILEVDEHGSLRGETLREAIEEDIKAGLHPFFVSAILGSTAICSFDKLTEIGEIVQNLPACWFHVDGAYAGSGFICPENQYLMEGIHYADSFNTNCNKWLTICYDCSCLWVKDRKKLTSALVVDPIYLQHANSDVTIDYRHWCIPLSRRFRSLKLWFTFRAFGIEGLQAYIRNHCELALYFEKLVLNDDRFEICNEVKLGLVCFRLKGKPDQSVEYMEKLNQTLLSDINAAGKVHMIPCKSKGRYTIRFCVTYPNATREMIGKPSLIHSRPTLHCYKTHLNFITDYSWKIIQEHATSLFESEQILAEKKAAPKKRISRKFSFIRSVSREIYETRQSRGSLHDGAMPILIPQNDPTPSSNENEDEDVFFD</sequence>
<dbReference type="Pfam" id="PF00282">
    <property type="entry name" value="Pyridoxal_deC"/>
    <property type="match status" value="1"/>
</dbReference>
<dbReference type="GO" id="GO:0005737">
    <property type="term" value="C:cytoplasm"/>
    <property type="evidence" value="ECO:0007669"/>
    <property type="project" value="TreeGrafter"/>
</dbReference>
<feature type="region of interest" description="Disordered" evidence="8">
    <location>
        <begin position="543"/>
        <end position="578"/>
    </location>
</feature>
<dbReference type="InterPro" id="IPR021115">
    <property type="entry name" value="Pyridoxal-P_BS"/>
</dbReference>
<dbReference type="PRINTS" id="PR00800">
    <property type="entry name" value="YHDCRBOXLASE"/>
</dbReference>
<dbReference type="PANTHER" id="PTHR11999:SF70">
    <property type="entry name" value="MIP05841P"/>
    <property type="match status" value="1"/>
</dbReference>
<dbReference type="SUPFAM" id="SSF53383">
    <property type="entry name" value="PLP-dependent transferases"/>
    <property type="match status" value="1"/>
</dbReference>
<dbReference type="InterPro" id="IPR002129">
    <property type="entry name" value="PyrdxlP-dep_de-COase"/>
</dbReference>
<evidence type="ECO:0000313" key="9">
    <source>
        <dbReference type="EMBL" id="KAL0268428.1"/>
    </source>
</evidence>
<dbReference type="GO" id="GO:0019752">
    <property type="term" value="P:carboxylic acid metabolic process"/>
    <property type="evidence" value="ECO:0007669"/>
    <property type="project" value="InterPro"/>
</dbReference>
<dbReference type="InterPro" id="IPR015424">
    <property type="entry name" value="PyrdxlP-dep_Trfase"/>
</dbReference>